<sequence length="140" mass="16364">LRIKFEDEMEDTAEEISADEVDVLNDDQLKERYTHNLNEIVQRTFCSYVDFATNKQVAQAVFPVLTPLLIEFDSRNLFVAVTQHLDADTVYGFYDRVLRPWLAGDTMRCKALVEVVFLLIKYLTEEEQESLFNSFEQFPP</sequence>
<feature type="non-terminal residue" evidence="1">
    <location>
        <position position="1"/>
    </location>
</feature>
<evidence type="ECO:0000313" key="1">
    <source>
        <dbReference type="EMBL" id="JAA84630.1"/>
    </source>
</evidence>
<reference evidence="1" key="1">
    <citation type="journal article" date="2013" name="BMC Genomics">
        <title>Unscrambling butterfly oogenesis.</title>
        <authorList>
            <person name="Carter J.M."/>
            <person name="Baker S.C."/>
            <person name="Pink R."/>
            <person name="Carter D.R."/>
            <person name="Collins A."/>
            <person name="Tomlin J."/>
            <person name="Gibbs M."/>
            <person name="Breuker C.J."/>
        </authorList>
    </citation>
    <scope>NUCLEOTIDE SEQUENCE</scope>
    <source>
        <tissue evidence="1">Ovary</tissue>
    </source>
</reference>
<accession>S4PCD3</accession>
<feature type="non-terminal residue" evidence="1">
    <location>
        <position position="140"/>
    </location>
</feature>
<dbReference type="AlphaFoldDB" id="S4PCD3"/>
<dbReference type="EMBL" id="GAIX01007930">
    <property type="protein sequence ID" value="JAA84630.1"/>
    <property type="molecule type" value="Transcribed_RNA"/>
</dbReference>
<name>S4PCD3_9NEOP</name>
<organism evidence="1">
    <name type="scientific">Pararge aegeria</name>
    <name type="common">speckled wood butterfly</name>
    <dbReference type="NCBI Taxonomy" id="116150"/>
    <lineage>
        <taxon>Eukaryota</taxon>
        <taxon>Metazoa</taxon>
        <taxon>Ecdysozoa</taxon>
        <taxon>Arthropoda</taxon>
        <taxon>Hexapoda</taxon>
        <taxon>Insecta</taxon>
        <taxon>Pterygota</taxon>
        <taxon>Neoptera</taxon>
        <taxon>Endopterygota</taxon>
        <taxon>Lepidoptera</taxon>
        <taxon>Glossata</taxon>
        <taxon>Ditrysia</taxon>
        <taxon>Papilionoidea</taxon>
        <taxon>Nymphalidae</taxon>
        <taxon>Satyrinae</taxon>
        <taxon>Satyrini</taxon>
        <taxon>Parargina</taxon>
        <taxon>Pararge</taxon>
    </lineage>
</organism>
<protein>
    <submittedName>
        <fullName evidence="1">Uncharacterized protein</fullName>
    </submittedName>
</protein>
<reference evidence="1" key="2">
    <citation type="submission" date="2013-05" db="EMBL/GenBank/DDBJ databases">
        <authorList>
            <person name="Carter J.-M."/>
            <person name="Baker S.C."/>
            <person name="Pink R."/>
            <person name="Carter D.R.F."/>
            <person name="Collins A."/>
            <person name="Tomlin J."/>
            <person name="Gibbs M."/>
            <person name="Breuker C.J."/>
        </authorList>
    </citation>
    <scope>NUCLEOTIDE SEQUENCE</scope>
    <source>
        <tissue evidence="1">Ovary</tissue>
    </source>
</reference>
<proteinExistence type="predicted"/>